<sequence length="262" mass="29498">MKLAAAFLLVLSISCKGQSKHSPNVFIKGIPTMVGPKIMDSGYPLPIAIFTDSSRQDVHYSGWANYDDVYIADPDDANSPIIIHKEVEDVSFELAANKISKNYGFGHFDIETIKRSPFYQKYNLDIAYGLAKTELNGKAATTIIQGQRLDGNTYLVILTIVQDELFKKWSGMNILLMQMGYIQTFKTLPKEMVEVAVNGSANEKLKYFERVNARAQTAISNQSVEKGKINDEIMRMLSDKAQLDVIQFQWDMSNDILYGNGW</sequence>
<gene>
    <name evidence="1" type="ORF">FK220_017705</name>
</gene>
<keyword evidence="2" id="KW-1185">Reference proteome</keyword>
<dbReference type="PROSITE" id="PS51257">
    <property type="entry name" value="PROKAR_LIPOPROTEIN"/>
    <property type="match status" value="1"/>
</dbReference>
<dbReference type="EMBL" id="VIKU02000006">
    <property type="protein sequence ID" value="NHF61193.1"/>
    <property type="molecule type" value="Genomic_DNA"/>
</dbReference>
<accession>A0A967AVZ4</accession>
<name>A0A967AVZ4_9FLAO</name>
<organism evidence="1 2">
    <name type="scientific">Pelagihabitans pacificus</name>
    <dbReference type="NCBI Taxonomy" id="2696054"/>
    <lineage>
        <taxon>Bacteria</taxon>
        <taxon>Pseudomonadati</taxon>
        <taxon>Bacteroidota</taxon>
        <taxon>Flavobacteriia</taxon>
        <taxon>Flavobacteriales</taxon>
        <taxon>Flavobacteriaceae</taxon>
        <taxon>Pelagihabitans</taxon>
    </lineage>
</organism>
<protein>
    <submittedName>
        <fullName evidence="1">Uncharacterized protein</fullName>
    </submittedName>
</protein>
<dbReference type="AlphaFoldDB" id="A0A967AVZ4"/>
<comment type="caution">
    <text evidence="1">The sequence shown here is derived from an EMBL/GenBank/DDBJ whole genome shotgun (WGS) entry which is preliminary data.</text>
</comment>
<dbReference type="Proteomes" id="UP000707206">
    <property type="component" value="Unassembled WGS sequence"/>
</dbReference>
<reference evidence="1" key="1">
    <citation type="submission" date="2019-07" db="EMBL/GenBank/DDBJ databases">
        <authorList>
            <person name="De-Chao Zhang Q."/>
        </authorList>
    </citation>
    <scope>NUCLEOTIDE SEQUENCE</scope>
    <source>
        <strain evidence="1">TP-CH-4</strain>
    </source>
</reference>
<evidence type="ECO:0000313" key="2">
    <source>
        <dbReference type="Proteomes" id="UP000707206"/>
    </source>
</evidence>
<reference evidence="1" key="2">
    <citation type="submission" date="2020-03" db="EMBL/GenBank/DDBJ databases">
        <title>Flavobacteriaceae bacterium strain TP-CH-4, a member of the family Flavobacteriaceae isolated from a deep-sea seamount.</title>
        <authorList>
            <person name="Zhang D.-C."/>
        </authorList>
    </citation>
    <scope>NUCLEOTIDE SEQUENCE</scope>
    <source>
        <strain evidence="1">TP-CH-4</strain>
    </source>
</reference>
<proteinExistence type="predicted"/>
<evidence type="ECO:0000313" key="1">
    <source>
        <dbReference type="EMBL" id="NHF61193.1"/>
    </source>
</evidence>
<dbReference type="RefSeq" id="WP_152575691.1">
    <property type="nucleotide sequence ID" value="NZ_VIKU02000006.1"/>
</dbReference>